<evidence type="ECO:0000259" key="7">
    <source>
        <dbReference type="Pfam" id="PF02927"/>
    </source>
</evidence>
<dbReference type="InterPro" id="IPR012341">
    <property type="entry name" value="6hp_glycosidase-like_sf"/>
</dbReference>
<dbReference type="EMBL" id="JACJIQ010000010">
    <property type="protein sequence ID" value="MBA9078054.1"/>
    <property type="molecule type" value="Genomic_DNA"/>
</dbReference>
<protein>
    <recommendedName>
        <fullName evidence="10">Glycoside hydrolase</fullName>
    </recommendedName>
</protein>
<dbReference type="InterPro" id="IPR001701">
    <property type="entry name" value="Glyco_hydro_9"/>
</dbReference>
<dbReference type="Pfam" id="PF02927">
    <property type="entry name" value="CelD_N"/>
    <property type="match status" value="1"/>
</dbReference>
<name>A0A839GEL4_9BACT</name>
<evidence type="ECO:0000313" key="8">
    <source>
        <dbReference type="EMBL" id="MBA9078054.1"/>
    </source>
</evidence>
<dbReference type="Pfam" id="PF00759">
    <property type="entry name" value="Glyco_hydro_9"/>
    <property type="match status" value="1"/>
</dbReference>
<comment type="similarity">
    <text evidence="1">Belongs to the glycosyl hydrolase 9 (cellulase E) family.</text>
</comment>
<dbReference type="InterPro" id="IPR008928">
    <property type="entry name" value="6-hairpin_glycosidase_sf"/>
</dbReference>
<dbReference type="Proteomes" id="UP000563094">
    <property type="component" value="Unassembled WGS sequence"/>
</dbReference>
<evidence type="ECO:0000256" key="3">
    <source>
        <dbReference type="ARBA" id="ARBA00023277"/>
    </source>
</evidence>
<dbReference type="AlphaFoldDB" id="A0A839GEL4"/>
<dbReference type="SUPFAM" id="SSF81296">
    <property type="entry name" value="E set domains"/>
    <property type="match status" value="1"/>
</dbReference>
<dbReference type="Gene3D" id="1.50.10.10">
    <property type="match status" value="1"/>
</dbReference>
<keyword evidence="4" id="KW-0326">Glycosidase</keyword>
<dbReference type="PANTHER" id="PTHR22298">
    <property type="entry name" value="ENDO-1,4-BETA-GLUCANASE"/>
    <property type="match status" value="1"/>
</dbReference>
<sequence length="609" mass="68438">MRRIVPLLLLLVFLNGSLALGQSAPLKSWVRINQMGYLPTSTKIAVLASKEPLKGNNFTVHDVITGKEVFKGKQSKDFGPYAAFTNTYRLDFSKFRKTGNFFIKAGGAISPKFRVSPDVYDNTADYVLHYMRQQRCGFNPFFRDSCHTKDGFVVFHPDPKVDSTFIDARGGWHDASDYLQYVTTSANAVFQMLFAYQQNPKAFGDNYFDNGLPGSNGVPDILDEAKWGLDWLLKMYPKPDLMFNQIADDRDHTGYRLPIYDRVNYGKGAGNGRPVYVVSDKPQGAFQYKNRSTGVASTAGKFSSAFSMGAQLLADYYPEYAQLLQTKARQAYEFGLARPGVSQTAPGRAPYFYEEDNWVDDMELAAVQLYHQTGATEFLEKAAEFGRQEPQTPWLGKDTARHYQWYPFINLGHFYLGASKDEAIRQEFISNLSNGLEAVFRRSRKNAFNMGVPFIWCSNNLVAGLVTQAVLYRQLTGDRRYVEMEAALRDWLFGMNPWGTSMVVGLPQSGEFPNSPHSSLSLLMGYKLAGGLVDGPVYNSIFKNLKGLKLDAEDEFAAYQSNLAVYHDDHGDYSTNEPTMDGTASLSFLLSSLQMEGKEKGKVRKIKKK</sequence>
<gene>
    <name evidence="8" type="ORF">FHS90_002777</name>
</gene>
<keyword evidence="5" id="KW-0624">Polysaccharide degradation</keyword>
<evidence type="ECO:0008006" key="10">
    <source>
        <dbReference type="Google" id="ProtNLM"/>
    </source>
</evidence>
<dbReference type="InterPro" id="IPR013783">
    <property type="entry name" value="Ig-like_fold"/>
</dbReference>
<dbReference type="GO" id="GO:0000272">
    <property type="term" value="P:polysaccharide catabolic process"/>
    <property type="evidence" value="ECO:0007669"/>
    <property type="project" value="UniProtKB-KW"/>
</dbReference>
<evidence type="ECO:0000313" key="9">
    <source>
        <dbReference type="Proteomes" id="UP000563094"/>
    </source>
</evidence>
<keyword evidence="2" id="KW-0378">Hydrolase</keyword>
<reference evidence="8 9" key="1">
    <citation type="submission" date="2020-08" db="EMBL/GenBank/DDBJ databases">
        <title>Genomic Encyclopedia of Type Strains, Phase IV (KMG-IV): sequencing the most valuable type-strain genomes for metagenomic binning, comparative biology and taxonomic classification.</title>
        <authorList>
            <person name="Goeker M."/>
        </authorList>
    </citation>
    <scope>NUCLEOTIDE SEQUENCE [LARGE SCALE GENOMIC DNA]</scope>
    <source>
        <strain evidence="8 9">DSM 29854</strain>
    </source>
</reference>
<evidence type="ECO:0000259" key="6">
    <source>
        <dbReference type="Pfam" id="PF00759"/>
    </source>
</evidence>
<accession>A0A839GEL4</accession>
<evidence type="ECO:0000256" key="4">
    <source>
        <dbReference type="ARBA" id="ARBA00023295"/>
    </source>
</evidence>
<evidence type="ECO:0000256" key="1">
    <source>
        <dbReference type="ARBA" id="ARBA00007072"/>
    </source>
</evidence>
<dbReference type="InterPro" id="IPR004197">
    <property type="entry name" value="Cellulase_Ig-like"/>
</dbReference>
<keyword evidence="3" id="KW-0119">Carbohydrate metabolism</keyword>
<dbReference type="Gene3D" id="2.60.40.10">
    <property type="entry name" value="Immunoglobulins"/>
    <property type="match status" value="1"/>
</dbReference>
<feature type="domain" description="Cellulase Ig-like" evidence="7">
    <location>
        <begin position="28"/>
        <end position="108"/>
    </location>
</feature>
<feature type="domain" description="Glycoside hydrolase family 9" evidence="6">
    <location>
        <begin position="120"/>
        <end position="590"/>
    </location>
</feature>
<evidence type="ECO:0000256" key="5">
    <source>
        <dbReference type="ARBA" id="ARBA00023326"/>
    </source>
</evidence>
<dbReference type="GO" id="GO:0008810">
    <property type="term" value="F:cellulase activity"/>
    <property type="evidence" value="ECO:0007669"/>
    <property type="project" value="InterPro"/>
</dbReference>
<proteinExistence type="inferred from homology"/>
<dbReference type="InterPro" id="IPR014756">
    <property type="entry name" value="Ig_E-set"/>
</dbReference>
<organism evidence="8 9">
    <name type="scientific">Rufibacter quisquiliarum</name>
    <dbReference type="NCBI Taxonomy" id="1549639"/>
    <lineage>
        <taxon>Bacteria</taxon>
        <taxon>Pseudomonadati</taxon>
        <taxon>Bacteroidota</taxon>
        <taxon>Cytophagia</taxon>
        <taxon>Cytophagales</taxon>
        <taxon>Hymenobacteraceae</taxon>
        <taxon>Rufibacter</taxon>
    </lineage>
</organism>
<dbReference type="CDD" id="cd02850">
    <property type="entry name" value="E_set_Cellulase_N"/>
    <property type="match status" value="1"/>
</dbReference>
<evidence type="ECO:0000256" key="2">
    <source>
        <dbReference type="ARBA" id="ARBA00022801"/>
    </source>
</evidence>
<dbReference type="SUPFAM" id="SSF48208">
    <property type="entry name" value="Six-hairpin glycosidases"/>
    <property type="match status" value="1"/>
</dbReference>
<keyword evidence="9" id="KW-1185">Reference proteome</keyword>
<dbReference type="RefSeq" id="WP_066829789.1">
    <property type="nucleotide sequence ID" value="NZ_JACJIQ010000010.1"/>
</dbReference>
<comment type="caution">
    <text evidence="8">The sequence shown here is derived from an EMBL/GenBank/DDBJ whole genome shotgun (WGS) entry which is preliminary data.</text>
</comment>